<dbReference type="PANTHER" id="PTHR38790:SF9">
    <property type="entry name" value="F-BOX DOMAIN-CONTAINING PROTEIN"/>
    <property type="match status" value="1"/>
</dbReference>
<feature type="region of interest" description="Disordered" evidence="1">
    <location>
        <begin position="273"/>
        <end position="296"/>
    </location>
</feature>
<reference evidence="3" key="1">
    <citation type="submission" date="2022-12" db="EMBL/GenBank/DDBJ databases">
        <authorList>
            <person name="Petersen C."/>
        </authorList>
    </citation>
    <scope>NUCLEOTIDE SEQUENCE</scope>
    <source>
        <strain evidence="3">IBT 15544</strain>
    </source>
</reference>
<dbReference type="Proteomes" id="UP001150904">
    <property type="component" value="Unassembled WGS sequence"/>
</dbReference>
<organism evidence="3 4">
    <name type="scientific">Penicillium cinerascens</name>
    <dbReference type="NCBI Taxonomy" id="70096"/>
    <lineage>
        <taxon>Eukaryota</taxon>
        <taxon>Fungi</taxon>
        <taxon>Dikarya</taxon>
        <taxon>Ascomycota</taxon>
        <taxon>Pezizomycotina</taxon>
        <taxon>Eurotiomycetes</taxon>
        <taxon>Eurotiomycetidae</taxon>
        <taxon>Eurotiales</taxon>
        <taxon>Aspergillaceae</taxon>
        <taxon>Penicillium</taxon>
    </lineage>
</organism>
<dbReference type="OrthoDB" id="4757095at2759"/>
<evidence type="ECO:0000313" key="4">
    <source>
        <dbReference type="Proteomes" id="UP001150904"/>
    </source>
</evidence>
<proteinExistence type="predicted"/>
<dbReference type="PANTHER" id="PTHR38790">
    <property type="entry name" value="2EXR DOMAIN-CONTAINING PROTEIN-RELATED"/>
    <property type="match status" value="1"/>
</dbReference>
<feature type="compositionally biased region" description="Low complexity" evidence="1">
    <location>
        <begin position="276"/>
        <end position="291"/>
    </location>
</feature>
<keyword evidence="4" id="KW-1185">Reference proteome</keyword>
<reference evidence="3" key="2">
    <citation type="journal article" date="2023" name="IMA Fungus">
        <title>Comparative genomic study of the Penicillium genus elucidates a diverse pangenome and 15 lateral gene transfer events.</title>
        <authorList>
            <person name="Petersen C."/>
            <person name="Sorensen T."/>
            <person name="Nielsen M.R."/>
            <person name="Sondergaard T.E."/>
            <person name="Sorensen J.L."/>
            <person name="Fitzpatrick D.A."/>
            <person name="Frisvad J.C."/>
            <person name="Nielsen K.L."/>
        </authorList>
    </citation>
    <scope>NUCLEOTIDE SEQUENCE</scope>
    <source>
        <strain evidence="3">IBT 15544</strain>
    </source>
</reference>
<evidence type="ECO:0000313" key="3">
    <source>
        <dbReference type="EMBL" id="KAJ5212320.1"/>
    </source>
</evidence>
<dbReference type="Pfam" id="PF24864">
    <property type="entry name" value="DUF7730"/>
    <property type="match status" value="1"/>
</dbReference>
<comment type="caution">
    <text evidence="3">The sequence shown here is derived from an EMBL/GenBank/DDBJ whole genome shotgun (WGS) entry which is preliminary data.</text>
</comment>
<accession>A0A9W9N315</accession>
<dbReference type="EMBL" id="JAPQKR010000008">
    <property type="protein sequence ID" value="KAJ5212320.1"/>
    <property type="molecule type" value="Genomic_DNA"/>
</dbReference>
<evidence type="ECO:0000259" key="2">
    <source>
        <dbReference type="Pfam" id="PF24864"/>
    </source>
</evidence>
<dbReference type="AlphaFoldDB" id="A0A9W9N315"/>
<evidence type="ECO:0000256" key="1">
    <source>
        <dbReference type="SAM" id="MobiDB-lite"/>
    </source>
</evidence>
<dbReference type="InterPro" id="IPR056632">
    <property type="entry name" value="DUF7730"/>
</dbReference>
<name>A0A9W9N315_9EURO</name>
<dbReference type="GeneID" id="83178329"/>
<gene>
    <name evidence="3" type="ORF">N7498_003966</name>
</gene>
<dbReference type="RefSeq" id="XP_058310490.1">
    <property type="nucleotide sequence ID" value="XM_058451028.1"/>
</dbReference>
<sequence length="363" mass="40976">MARFKQGVFSWEDVLVQRYQSNKPPPLPRTRCRTLSTWQPQPRCHLLSRLSPELRLMIWEYVLGNQRLHIIQRSGQKLGHMVCPLSENPTSDKARRRIHANFCEICTGAGIAQPVKDVDLRHRDMLLGLALTSRQLHHESIHLLYTLNTFEFSNPWTLSYLRPTLPSDHWDCIRNVELRWSFPGHWLPSKDPVRAVYVSAGRAQWLESCRMLNILPGLQSFVLVLDSSWFCEPVEKLPLFLEPLSGLRVNCPRGLIRRTVVLDPGLLEISSDEESTSSSVSSSSSASSGASPRPVLPSHVCSGSQFALAGIADSKSLALPTKGDLALASWELRLQGQSYYVHELDRIGEDLHRRGIDCCITTP</sequence>
<feature type="domain" description="DUF7730" evidence="2">
    <location>
        <begin position="40"/>
        <end position="247"/>
    </location>
</feature>
<protein>
    <recommendedName>
        <fullName evidence="2">DUF7730 domain-containing protein</fullName>
    </recommendedName>
</protein>